<evidence type="ECO:0000313" key="3">
    <source>
        <dbReference type="EMBL" id="MDP9825739.1"/>
    </source>
</evidence>
<dbReference type="InterPro" id="IPR016171">
    <property type="entry name" value="Vanillyl_alc_oxidase_C-sub2"/>
</dbReference>
<dbReference type="PROSITE" id="PS51387">
    <property type="entry name" value="FAD_PCMH"/>
    <property type="match status" value="1"/>
</dbReference>
<keyword evidence="4" id="KW-1185">Reference proteome</keyword>
<dbReference type="InterPro" id="IPR016166">
    <property type="entry name" value="FAD-bd_PCMH"/>
</dbReference>
<evidence type="ECO:0000256" key="1">
    <source>
        <dbReference type="ARBA" id="ARBA00023002"/>
    </source>
</evidence>
<dbReference type="SUPFAM" id="SSF56176">
    <property type="entry name" value="FAD-binding/transporter-associated domain-like"/>
    <property type="match status" value="1"/>
</dbReference>
<dbReference type="EMBL" id="JAUSQZ010000001">
    <property type="protein sequence ID" value="MDP9825739.1"/>
    <property type="molecule type" value="Genomic_DNA"/>
</dbReference>
<organism evidence="3 4">
    <name type="scientific">Kineosporia succinea</name>
    <dbReference type="NCBI Taxonomy" id="84632"/>
    <lineage>
        <taxon>Bacteria</taxon>
        <taxon>Bacillati</taxon>
        <taxon>Actinomycetota</taxon>
        <taxon>Actinomycetes</taxon>
        <taxon>Kineosporiales</taxon>
        <taxon>Kineosporiaceae</taxon>
        <taxon>Kineosporia</taxon>
    </lineage>
</organism>
<dbReference type="Gene3D" id="1.10.45.10">
    <property type="entry name" value="Vanillyl-alcohol Oxidase, Chain A, domain 4"/>
    <property type="match status" value="1"/>
</dbReference>
<dbReference type="InterPro" id="IPR007173">
    <property type="entry name" value="ALO_C"/>
</dbReference>
<dbReference type="EC" id="1.1.3.41" evidence="3"/>
<feature type="domain" description="FAD-binding PCMH-type" evidence="2">
    <location>
        <begin position="10"/>
        <end position="174"/>
    </location>
</feature>
<dbReference type="InterPro" id="IPR016167">
    <property type="entry name" value="FAD-bd_PCMH_sub1"/>
</dbReference>
<dbReference type="PIRSF" id="PIRSF000136">
    <property type="entry name" value="LGO_GLO"/>
    <property type="match status" value="1"/>
</dbReference>
<reference evidence="3 4" key="1">
    <citation type="submission" date="2023-07" db="EMBL/GenBank/DDBJ databases">
        <title>Sequencing the genomes of 1000 actinobacteria strains.</title>
        <authorList>
            <person name="Klenk H.-P."/>
        </authorList>
    </citation>
    <scope>NUCLEOTIDE SEQUENCE [LARGE SCALE GENOMIC DNA]</scope>
    <source>
        <strain evidence="3 4">DSM 44388</strain>
    </source>
</reference>
<dbReference type="RefSeq" id="WP_307239831.1">
    <property type="nucleotide sequence ID" value="NZ_JAUSQZ010000001.1"/>
</dbReference>
<accession>A0ABT9NZ75</accession>
<dbReference type="Proteomes" id="UP001235712">
    <property type="component" value="Unassembled WGS sequence"/>
</dbReference>
<dbReference type="InterPro" id="IPR010031">
    <property type="entry name" value="FAD_lactone_oxidase-like"/>
</dbReference>
<dbReference type="GO" id="GO:0050582">
    <property type="term" value="F:xylitol oxidase activity"/>
    <property type="evidence" value="ECO:0007669"/>
    <property type="project" value="UniProtKB-EC"/>
</dbReference>
<sequence>MKLTNWAGNVVFTPERFVRAQSVEQVQELVAEAPRVRVLGSGHSFSTVAATDGLLLSLEDLPLEVDVDTATSTARVTASARFAHVMPALHAAGLALHNTGSLPHISVAGASATGTHGSGTQNPCLAAGVTAIELIGPDGELRTLTAGEADFHGSVVAMGLAGVVTALTLRAQPTFDVRQYVYDGLPLDALIENFDEIMNSAYSVSAFTHWRGPVFETLWRKQLADAPAGPATYFGATLADGARHPIAGMPTENATQQLGVPGPWHERLPHFRFEFTPSNGDEVQSEYLLPIEQGPQALAAVHRVADQIADALQVSEIRTIAADDLWLSPGYGRTSVALHFTWVDDLSRVTPAIAALEGALAEFDARPHWGKLFGIGRDRVRSLYPRLADFEELVHRTDPQGTFTNAFTAQYLEL</sequence>
<evidence type="ECO:0000259" key="2">
    <source>
        <dbReference type="PROSITE" id="PS51387"/>
    </source>
</evidence>
<dbReference type="InterPro" id="IPR006094">
    <property type="entry name" value="Oxid_FAD_bind_N"/>
</dbReference>
<dbReference type="PANTHER" id="PTHR43762:SF1">
    <property type="entry name" value="D-ARABINONO-1,4-LACTONE OXIDASE"/>
    <property type="match status" value="1"/>
</dbReference>
<keyword evidence="1 3" id="KW-0560">Oxidoreductase</keyword>
<dbReference type="Pfam" id="PF01565">
    <property type="entry name" value="FAD_binding_4"/>
    <property type="match status" value="1"/>
</dbReference>
<name>A0ABT9NZ75_9ACTN</name>
<dbReference type="Gene3D" id="3.30.43.10">
    <property type="entry name" value="Uridine Diphospho-n-acetylenolpyruvylglucosamine Reductase, domain 2"/>
    <property type="match status" value="1"/>
</dbReference>
<dbReference type="Gene3D" id="3.30.465.10">
    <property type="match status" value="1"/>
</dbReference>
<dbReference type="Gene3D" id="3.30.70.2520">
    <property type="match status" value="1"/>
</dbReference>
<dbReference type="Gene3D" id="3.30.70.2530">
    <property type="match status" value="1"/>
</dbReference>
<proteinExistence type="predicted"/>
<evidence type="ECO:0000313" key="4">
    <source>
        <dbReference type="Proteomes" id="UP001235712"/>
    </source>
</evidence>
<dbReference type="Pfam" id="PF04030">
    <property type="entry name" value="ALO"/>
    <property type="match status" value="1"/>
</dbReference>
<dbReference type="PANTHER" id="PTHR43762">
    <property type="entry name" value="L-GULONOLACTONE OXIDASE"/>
    <property type="match status" value="1"/>
</dbReference>
<protein>
    <submittedName>
        <fullName evidence="3">Xylitol oxidase</fullName>
        <ecNumber evidence="3">1.1.3.41</ecNumber>
    </submittedName>
</protein>
<comment type="caution">
    <text evidence="3">The sequence shown here is derived from an EMBL/GenBank/DDBJ whole genome shotgun (WGS) entry which is preliminary data.</text>
</comment>
<dbReference type="InterPro" id="IPR036318">
    <property type="entry name" value="FAD-bd_PCMH-like_sf"/>
</dbReference>
<dbReference type="InterPro" id="IPR016169">
    <property type="entry name" value="FAD-bd_PCMH_sub2"/>
</dbReference>
<gene>
    <name evidence="3" type="ORF">J2S57_001488</name>
</gene>